<dbReference type="InterPro" id="IPR015424">
    <property type="entry name" value="PyrdxlP-dep_Trfase"/>
</dbReference>
<dbReference type="Proteomes" id="UP000270296">
    <property type="component" value="Unassembled WGS sequence"/>
</dbReference>
<dbReference type="Gene3D" id="3.90.1150.170">
    <property type="match status" value="1"/>
</dbReference>
<keyword evidence="2" id="KW-0456">Lyase</keyword>
<dbReference type="WBParaSite" id="SBAD_0000206701-mRNA-1">
    <property type="protein sequence ID" value="SBAD_0000206701-mRNA-1"/>
    <property type="gene ID" value="SBAD_0000206701"/>
</dbReference>
<reference evidence="3 4" key="2">
    <citation type="submission" date="2018-11" db="EMBL/GenBank/DDBJ databases">
        <authorList>
            <consortium name="Pathogen Informatics"/>
        </authorList>
    </citation>
    <scope>NUCLEOTIDE SEQUENCE [LARGE SCALE GENOMIC DNA]</scope>
</reference>
<evidence type="ECO:0000256" key="2">
    <source>
        <dbReference type="ARBA" id="ARBA00022793"/>
    </source>
</evidence>
<accession>A0A183IEC7</accession>
<keyword evidence="4" id="KW-1185">Reference proteome</keyword>
<evidence type="ECO:0000313" key="4">
    <source>
        <dbReference type="Proteomes" id="UP000270296"/>
    </source>
</evidence>
<sequence length="111" mass="12619">MEPGSVLVEDADNGWKLVDEVFRLIKSKLPFDLQKTQPVVEFRQAAELQKILEVTLDDEKVSFEQLIELCSRVIRFSVKTGHPFFRNQLYAGADPYGLAASFMIEALNTNL</sequence>
<dbReference type="PANTHER" id="PTHR45677">
    <property type="entry name" value="GLUTAMATE DECARBOXYLASE-RELATED"/>
    <property type="match status" value="1"/>
</dbReference>
<comment type="similarity">
    <text evidence="1">Belongs to the group II decarboxylase family.</text>
</comment>
<evidence type="ECO:0000313" key="3">
    <source>
        <dbReference type="EMBL" id="VDO96082.1"/>
    </source>
</evidence>
<name>A0A183IEC7_9BILA</name>
<organism evidence="5">
    <name type="scientific">Soboliphyme baturini</name>
    <dbReference type="NCBI Taxonomy" id="241478"/>
    <lineage>
        <taxon>Eukaryota</taxon>
        <taxon>Metazoa</taxon>
        <taxon>Ecdysozoa</taxon>
        <taxon>Nematoda</taxon>
        <taxon>Enoplea</taxon>
        <taxon>Dorylaimia</taxon>
        <taxon>Dioctophymatida</taxon>
        <taxon>Dioctophymatoidea</taxon>
        <taxon>Soboliphymatidae</taxon>
        <taxon>Soboliphyme</taxon>
    </lineage>
</organism>
<dbReference type="EMBL" id="UZAM01007029">
    <property type="protein sequence ID" value="VDO96082.1"/>
    <property type="molecule type" value="Genomic_DNA"/>
</dbReference>
<dbReference type="GO" id="GO:0016831">
    <property type="term" value="F:carboxy-lyase activity"/>
    <property type="evidence" value="ECO:0007669"/>
    <property type="project" value="UniProtKB-KW"/>
</dbReference>
<gene>
    <name evidence="3" type="ORF">SBAD_LOCUS1971</name>
</gene>
<dbReference type="GO" id="GO:0005737">
    <property type="term" value="C:cytoplasm"/>
    <property type="evidence" value="ECO:0007669"/>
    <property type="project" value="TreeGrafter"/>
</dbReference>
<dbReference type="SUPFAM" id="SSF53383">
    <property type="entry name" value="PLP-dependent transferases"/>
    <property type="match status" value="1"/>
</dbReference>
<evidence type="ECO:0000313" key="5">
    <source>
        <dbReference type="WBParaSite" id="SBAD_0000206701-mRNA-1"/>
    </source>
</evidence>
<proteinExistence type="inferred from homology"/>
<reference evidence="5" key="1">
    <citation type="submission" date="2016-06" db="UniProtKB">
        <authorList>
            <consortium name="WormBaseParasite"/>
        </authorList>
    </citation>
    <scope>IDENTIFICATION</scope>
</reference>
<dbReference type="OrthoDB" id="392571at2759"/>
<evidence type="ECO:0000256" key="1">
    <source>
        <dbReference type="ARBA" id="ARBA00009533"/>
    </source>
</evidence>
<keyword evidence="2" id="KW-0210">Decarboxylase</keyword>
<dbReference type="AlphaFoldDB" id="A0A183IEC7"/>
<protein>
    <submittedName>
        <fullName evidence="5">Rab3 GTPase-activating protein catalytic subunit</fullName>
    </submittedName>
</protein>
<dbReference type="PANTHER" id="PTHR45677:SF8">
    <property type="entry name" value="CYSTEINE SULFINIC ACID DECARBOXYLASE"/>
    <property type="match status" value="1"/>
</dbReference>